<dbReference type="SMART" id="SM00137">
    <property type="entry name" value="MAM"/>
    <property type="match status" value="4"/>
</dbReference>
<dbReference type="HOGENOM" id="CLU_002270_0_0_1"/>
<dbReference type="Proteomes" id="UP000008672">
    <property type="component" value="Unassembled WGS sequence"/>
</dbReference>
<dbReference type="SUPFAM" id="SSF49899">
    <property type="entry name" value="Concanavalin A-like lectins/glucanases"/>
    <property type="match status" value="6"/>
</dbReference>
<reference evidence="6" key="1">
    <citation type="submission" date="2011-08" db="EMBL/GenBank/DDBJ databases">
        <title>The draft genome of Latimeria chalumnae.</title>
        <authorList>
            <person name="Di Palma F."/>
            <person name="Alfoldi J."/>
            <person name="Johnson J."/>
            <person name="Berlin A."/>
            <person name="Gnerre S."/>
            <person name="Jaffe D."/>
            <person name="MacCallum I."/>
            <person name="Young S."/>
            <person name="Walker B.J."/>
            <person name="Lander E."/>
            <person name="Lindblad-Toh K."/>
        </authorList>
    </citation>
    <scope>NUCLEOTIDE SEQUENCE [LARGE SCALE GENOMIC DNA]</scope>
    <source>
        <strain evidence="6">Wild caught</strain>
    </source>
</reference>
<dbReference type="InterPro" id="IPR002172">
    <property type="entry name" value="LDrepeatLR_classA_rpt"/>
</dbReference>
<feature type="disulfide bond" evidence="3">
    <location>
        <begin position="1005"/>
        <end position="1020"/>
    </location>
</feature>
<feature type="domain" description="MAM" evidence="4">
    <location>
        <begin position="605"/>
        <end position="682"/>
    </location>
</feature>
<reference evidence="5" key="3">
    <citation type="submission" date="2025-09" db="UniProtKB">
        <authorList>
            <consortium name="Ensembl"/>
        </authorList>
    </citation>
    <scope>IDENTIFICATION</scope>
</reference>
<feature type="disulfide bond" evidence="3">
    <location>
        <begin position="571"/>
        <end position="589"/>
    </location>
</feature>
<comment type="caution">
    <text evidence="3">Lacks conserved residue(s) required for the propagation of feature annotation.</text>
</comment>
<feature type="disulfide bond" evidence="3">
    <location>
        <begin position="1251"/>
        <end position="1263"/>
    </location>
</feature>
<dbReference type="eggNOG" id="KOG1095">
    <property type="taxonomic scope" value="Eukaryota"/>
</dbReference>
<dbReference type="SUPFAM" id="SSF57424">
    <property type="entry name" value="LDL receptor-like module"/>
    <property type="match status" value="7"/>
</dbReference>
<dbReference type="Gene3D" id="4.10.400.10">
    <property type="entry name" value="Low-density Lipoprotein Receptor"/>
    <property type="match status" value="7"/>
</dbReference>
<dbReference type="PRINTS" id="PR00261">
    <property type="entry name" value="LDLRECEPTOR"/>
</dbReference>
<dbReference type="InParanoid" id="H3APF0"/>
<dbReference type="Gene3D" id="2.60.120.200">
    <property type="match status" value="6"/>
</dbReference>
<accession>H3APF0</accession>
<feature type="domain" description="MAM" evidence="4">
    <location>
        <begin position="821"/>
        <end position="977"/>
    </location>
</feature>
<evidence type="ECO:0000256" key="2">
    <source>
        <dbReference type="ARBA" id="ARBA00023157"/>
    </source>
</evidence>
<feature type="disulfide bond" evidence="3">
    <location>
        <begin position="993"/>
        <end position="1011"/>
    </location>
</feature>
<dbReference type="SMART" id="SM00192">
    <property type="entry name" value="LDLa"/>
    <property type="match status" value="7"/>
</dbReference>
<dbReference type="InterPro" id="IPR013320">
    <property type="entry name" value="ConA-like_dom_sf"/>
</dbReference>
<dbReference type="PANTHER" id="PTHR23282">
    <property type="entry name" value="APICAL ENDOSOMAL GLYCOPROTEIN PRECURSOR"/>
    <property type="match status" value="1"/>
</dbReference>
<proteinExistence type="predicted"/>
<feature type="disulfide bond" evidence="3">
    <location>
        <begin position="564"/>
        <end position="576"/>
    </location>
</feature>
<keyword evidence="6" id="KW-1185">Reference proteome</keyword>
<feature type="domain" description="MAM" evidence="4">
    <location>
        <begin position="161"/>
        <end position="324"/>
    </location>
</feature>
<dbReference type="EMBL" id="AFYH01074297">
    <property type="status" value="NOT_ANNOTATED_CDS"/>
    <property type="molecule type" value="Genomic_DNA"/>
</dbReference>
<evidence type="ECO:0000259" key="4">
    <source>
        <dbReference type="PROSITE" id="PS50060"/>
    </source>
</evidence>
<dbReference type="FunFam" id="2.60.120.200:FF:000182">
    <property type="entry name" value="MAM and LDL-receptor class A domain-containing protein 1"/>
    <property type="match status" value="1"/>
</dbReference>
<organism evidence="5 6">
    <name type="scientific">Latimeria chalumnae</name>
    <name type="common">Coelacanth</name>
    <dbReference type="NCBI Taxonomy" id="7897"/>
    <lineage>
        <taxon>Eukaryota</taxon>
        <taxon>Metazoa</taxon>
        <taxon>Chordata</taxon>
        <taxon>Craniata</taxon>
        <taxon>Vertebrata</taxon>
        <taxon>Euteleostomi</taxon>
        <taxon>Coelacanthiformes</taxon>
        <taxon>Coelacanthidae</taxon>
        <taxon>Latimeria</taxon>
    </lineage>
</organism>
<keyword evidence="2 3" id="KW-1015">Disulfide bond</keyword>
<sequence>MFILKNGSNISQIADLRSPWFSQSGSGCIMTFWYYNYGQTVGAAEMYLYVNGSAKSTILWRVYYNQGSQWLKAFVQLGRLQQSFQISVVKVSLGFYDGVTAVDDIAFENCSLPAPAVACEGPDKFWCTETKACIDHLLLCDLVDDCGDGSDEANCTTDPDLQCNFETSFCNWKQHRGDNFNWTRNHGPTSTLNTGPLKDHTLGTAEGYYLYIETSEPQQFENRAVLLSVNFDATTKYNKSCIFRFHYHMRGKHIYNLAIYKRVFSNTRGKLIWNIFGNKGNIWIRDTLYITSPHPFQILIEGTVGDGFAGDIAIDDLSFMNCAVYNGELPSAGLTSPGTLAPLTLPPNNCTQNEFVCHSTGHCINLTEECDFRADCSDKSDELHCASTFCDFEGGTMCGWYQVMQTTSSTTKLFHWETSQGATIHPGEKNHRPSTDHTLGIPEGWYLYADSSNGQFGRSVDILTPTISLTGPKCKLVFWNYMNGATVGSLQVLLLKSCMLLYFFWGGAGGGGNSVRSGELINELGKNKEIILRAKRGVSYLGDVALDDISFEDCSPLLISNRTCSSEEYACANKYCISQDRLCDFVNDCADNSDENLYICGTSLGHCNFEFDLCSWQQSKNDTFDWLIRAGNTPTIGTGPVTDHTQRDPFGHYIFIESSFPQLPGQIARISSLPISKWSKNCRKIVVDHSSQDDQGTLNILKITNSSNPLLVINLILKKMQYFSISNIPLQQTKKNNTIYSKGKVVRSNCQVLCLDENFFAAAHVACVQASTYKQEISKLLTGSCPQGYLECQNGKCYRAEQSCDFVNDCGDNTDEKECGTSCTFERGRCGWKNSLADNFDWVLGVGSSQSLRPPSDHTLGNEIGHFLYLEATPVGLRGDKAHMKTSKWKESSAICKLMFWYYISTKTTGVIRILIKTDSGLSEVWNKTGDHGEQWNKAEVPLNKLRNFEVIFEGIRARDLGGGASVDDILFIDCAPDGDKPGSCPMVTDYVCHNGKCIDSHRVCDYRPDCEDESDETDCVCFNIKGLCDIDSPDAHEMAVCRLGSTYRDNWALTCPYYYTNNINSGGLHCRYGEGGRFLYINSAAQREGDVARITTEQSFPASLGVCHLRFWYYLYGSSQMGTLKVYTVGESGINLLMWSISGNKGNQWIYTNVIISNNSPFHVAFEAEVGGDRQTDIALDDISFTPECTIGGPIPQPTTCRTDFFQCLHVHQCIPLLWKCDGEEDCKDGTDEFNCPTRSPGTLPPQGSCSKTEFQCSSEECIPSLLRCDGVSDCPRAEDEYRC</sequence>
<dbReference type="EMBL" id="AFYH01074295">
    <property type="status" value="NOT_ANNOTATED_CDS"/>
    <property type="molecule type" value="Genomic_DNA"/>
</dbReference>
<feature type="disulfide bond" evidence="3">
    <location>
        <begin position="785"/>
        <end position="797"/>
    </location>
</feature>
<keyword evidence="1" id="KW-0677">Repeat</keyword>
<dbReference type="EMBL" id="AFYH01074296">
    <property type="status" value="NOT_ANNOTATED_CDS"/>
    <property type="molecule type" value="Genomic_DNA"/>
</dbReference>
<dbReference type="PANTHER" id="PTHR23282:SF140">
    <property type="entry name" value="MAM AND LDL-RECEPTOR CLASS A DOMAIN-CONTAINING PROTEIN 1"/>
    <property type="match status" value="1"/>
</dbReference>
<dbReference type="EMBL" id="AFYH01074300">
    <property type="status" value="NOT_ANNOTATED_CDS"/>
    <property type="molecule type" value="Genomic_DNA"/>
</dbReference>
<dbReference type="InterPro" id="IPR000998">
    <property type="entry name" value="MAM_dom"/>
</dbReference>
<dbReference type="EMBL" id="AFYH01074299">
    <property type="status" value="NOT_ANNOTATED_CDS"/>
    <property type="molecule type" value="Genomic_DNA"/>
</dbReference>
<dbReference type="EMBL" id="AFYH01074298">
    <property type="status" value="NOT_ANNOTATED_CDS"/>
    <property type="molecule type" value="Genomic_DNA"/>
</dbReference>
<feature type="domain" description="MAM" evidence="4">
    <location>
        <begin position="388"/>
        <end position="556"/>
    </location>
</feature>
<feature type="disulfide bond" evidence="3">
    <location>
        <begin position="1258"/>
        <end position="1276"/>
    </location>
</feature>
<feature type="disulfide bond" evidence="3">
    <location>
        <begin position="1222"/>
        <end position="1237"/>
    </location>
</feature>
<dbReference type="OMA" id="HLVCDNK"/>
<feature type="domain" description="MAM" evidence="4">
    <location>
        <begin position="1027"/>
        <end position="1192"/>
    </location>
</feature>
<feature type="disulfide bond" evidence="3">
    <location>
        <begin position="1270"/>
        <end position="1285"/>
    </location>
</feature>
<dbReference type="EMBL" id="AFYH01074302">
    <property type="status" value="NOT_ANNOTATED_CDS"/>
    <property type="molecule type" value="Genomic_DNA"/>
</dbReference>
<evidence type="ECO:0000313" key="6">
    <source>
        <dbReference type="Proteomes" id="UP000008672"/>
    </source>
</evidence>
<dbReference type="CDD" id="cd00112">
    <property type="entry name" value="LDLa"/>
    <property type="match status" value="7"/>
</dbReference>
<feature type="disulfide bond" evidence="3">
    <location>
        <begin position="792"/>
        <end position="810"/>
    </location>
</feature>
<dbReference type="InterPro" id="IPR051560">
    <property type="entry name" value="MAM_domain-containing"/>
</dbReference>
<feature type="domain" description="MAM" evidence="4">
    <location>
        <begin position="1"/>
        <end position="112"/>
    </location>
</feature>
<dbReference type="EMBL" id="AFYH01074303">
    <property type="status" value="NOT_ANNOTATED_CDS"/>
    <property type="molecule type" value="Genomic_DNA"/>
</dbReference>
<dbReference type="EMBL" id="AFYH01074301">
    <property type="status" value="NOT_ANNOTATED_CDS"/>
    <property type="molecule type" value="Genomic_DNA"/>
</dbReference>
<dbReference type="PROSITE" id="PS01209">
    <property type="entry name" value="LDLRA_1"/>
    <property type="match status" value="5"/>
</dbReference>
<dbReference type="FunCoup" id="H3APF0">
    <property type="interactions" value="207"/>
</dbReference>
<dbReference type="EMBL" id="AFYH01074294">
    <property type="status" value="NOT_ANNOTATED_CDS"/>
    <property type="molecule type" value="Genomic_DNA"/>
</dbReference>
<dbReference type="GO" id="GO:0016020">
    <property type="term" value="C:membrane"/>
    <property type="evidence" value="ECO:0007669"/>
    <property type="project" value="InterPro"/>
</dbReference>
<evidence type="ECO:0000256" key="3">
    <source>
        <dbReference type="PROSITE-ProRule" id="PRU00124"/>
    </source>
</evidence>
<gene>
    <name evidence="5" type="primary">MALRD1</name>
</gene>
<protein>
    <submittedName>
        <fullName evidence="5">MAM and LDL receptor class A domain containing 1</fullName>
    </submittedName>
</protein>
<dbReference type="Pfam" id="PF00629">
    <property type="entry name" value="MAM"/>
    <property type="match status" value="6"/>
</dbReference>
<feature type="disulfide bond" evidence="3">
    <location>
        <begin position="804"/>
        <end position="819"/>
    </location>
</feature>
<evidence type="ECO:0000313" key="5">
    <source>
        <dbReference type="Ensembl" id="ENSLACP00000011521.1"/>
    </source>
</evidence>
<dbReference type="PROSITE" id="PS51257">
    <property type="entry name" value="PROKAR_LIPOPROTEIN"/>
    <property type="match status" value="1"/>
</dbReference>
<name>H3APF0_LATCH</name>
<dbReference type="Ensembl" id="ENSLACT00000011609.1">
    <property type="protein sequence ID" value="ENSLACP00000011521.1"/>
    <property type="gene ID" value="ENSLACG00000010137.2"/>
</dbReference>
<dbReference type="Pfam" id="PF00057">
    <property type="entry name" value="Ldl_recept_a"/>
    <property type="match status" value="6"/>
</dbReference>
<evidence type="ECO:0000256" key="1">
    <source>
        <dbReference type="ARBA" id="ARBA00022737"/>
    </source>
</evidence>
<dbReference type="CDD" id="cd06263">
    <property type="entry name" value="MAM"/>
    <property type="match status" value="6"/>
</dbReference>
<feature type="disulfide bond" evidence="3">
    <location>
        <begin position="140"/>
        <end position="155"/>
    </location>
</feature>
<dbReference type="InterPro" id="IPR023415">
    <property type="entry name" value="LDLR_class-A_CS"/>
</dbReference>
<dbReference type="PROSITE" id="PS50060">
    <property type="entry name" value="MAM_2"/>
    <property type="match status" value="6"/>
</dbReference>
<dbReference type="InterPro" id="IPR036055">
    <property type="entry name" value="LDL_receptor-like_sf"/>
</dbReference>
<reference evidence="5" key="2">
    <citation type="submission" date="2025-08" db="UniProtKB">
        <authorList>
            <consortium name="Ensembl"/>
        </authorList>
    </citation>
    <scope>IDENTIFICATION</scope>
</reference>
<feature type="disulfide bond" evidence="3">
    <location>
        <begin position="370"/>
        <end position="385"/>
    </location>
</feature>
<dbReference type="GeneTree" id="ENSGT00940000158809"/>
<dbReference type="PROSITE" id="PS50068">
    <property type="entry name" value="LDLRA_2"/>
    <property type="match status" value="7"/>
</dbReference>